<evidence type="ECO:0000256" key="3">
    <source>
        <dbReference type="ARBA" id="ARBA00022692"/>
    </source>
</evidence>
<reference evidence="7 8" key="1">
    <citation type="submission" date="2018-07" db="EMBL/GenBank/DDBJ databases">
        <title>Motiliproteus coralliicola sp. nov., a bacterium isolated from Coral.</title>
        <authorList>
            <person name="Wang G."/>
        </authorList>
    </citation>
    <scope>NUCLEOTIDE SEQUENCE [LARGE SCALE GENOMIC DNA]</scope>
    <source>
        <strain evidence="7 8">C34</strain>
    </source>
</reference>
<evidence type="ECO:0000256" key="6">
    <source>
        <dbReference type="SAM" id="Phobius"/>
    </source>
</evidence>
<evidence type="ECO:0000256" key="2">
    <source>
        <dbReference type="ARBA" id="ARBA00009773"/>
    </source>
</evidence>
<keyword evidence="4 6" id="KW-1133">Transmembrane helix</keyword>
<dbReference type="InterPro" id="IPR002549">
    <property type="entry name" value="AI-2E-like"/>
</dbReference>
<dbReference type="GO" id="GO:0016020">
    <property type="term" value="C:membrane"/>
    <property type="evidence" value="ECO:0007669"/>
    <property type="project" value="UniProtKB-SubCell"/>
</dbReference>
<sequence length="371" mass="40461">MTDSQRWLVLTLVLLCAGLFYLLEPILFPFLSGMLLAYMGDPLADRLEQKGLSRTLSVVIVFTGLSLLLVVSMLLLLPKLGQQIDNLVSQVPLFFDWIKQTLIPWLERVTGMPAPKLELDRLRQVLMQHWQTGGDLATQLLGQATRSGLAFVGWLVNLTLIPVVAFYLLRDWDAMVERIRLMLPRNIEPHVSRWASECDEVLGAFMKGQLLVMLCLGAFYALGLALVGLKLALILGLLAGLASIVPYMGFIVGIGASLIAAMLQFNELYYLALVGLVFGAGQLLEGMFLTPVLVGDKIGLHPVAVIFAIMAGGQLFGFTGVLLALPVAAVIMVLLRHLHAGYLDSDLYQANEGRALESGDDSSTDSPSTPQ</sequence>
<feature type="transmembrane region" description="Helical" evidence="6">
    <location>
        <begin position="12"/>
        <end position="36"/>
    </location>
</feature>
<evidence type="ECO:0000256" key="4">
    <source>
        <dbReference type="ARBA" id="ARBA00022989"/>
    </source>
</evidence>
<dbReference type="PANTHER" id="PTHR21716">
    <property type="entry name" value="TRANSMEMBRANE PROTEIN"/>
    <property type="match status" value="1"/>
</dbReference>
<keyword evidence="5 6" id="KW-0472">Membrane</keyword>
<evidence type="ECO:0000313" key="8">
    <source>
        <dbReference type="Proteomes" id="UP000253769"/>
    </source>
</evidence>
<feature type="transmembrane region" description="Helical" evidence="6">
    <location>
        <begin position="210"/>
        <end position="238"/>
    </location>
</feature>
<name>A0A369WQA9_9GAMM</name>
<feature type="transmembrane region" description="Helical" evidence="6">
    <location>
        <begin position="56"/>
        <end position="77"/>
    </location>
</feature>
<keyword evidence="8" id="KW-1185">Reference proteome</keyword>
<accession>A0A369WQA9</accession>
<dbReference type="EMBL" id="QQOH01000002">
    <property type="protein sequence ID" value="RDE22746.1"/>
    <property type="molecule type" value="Genomic_DNA"/>
</dbReference>
<evidence type="ECO:0000256" key="1">
    <source>
        <dbReference type="ARBA" id="ARBA00004141"/>
    </source>
</evidence>
<proteinExistence type="inferred from homology"/>
<dbReference type="Proteomes" id="UP000253769">
    <property type="component" value="Unassembled WGS sequence"/>
</dbReference>
<feature type="transmembrane region" description="Helical" evidence="6">
    <location>
        <begin position="306"/>
        <end position="335"/>
    </location>
</feature>
<dbReference type="OrthoDB" id="5792512at2"/>
<comment type="subcellular location">
    <subcellularLocation>
        <location evidence="1">Membrane</location>
        <topology evidence="1">Multi-pass membrane protein</topology>
    </subcellularLocation>
</comment>
<keyword evidence="3 6" id="KW-0812">Transmembrane</keyword>
<comment type="similarity">
    <text evidence="2">Belongs to the autoinducer-2 exporter (AI-2E) (TC 2.A.86) family.</text>
</comment>
<dbReference type="RefSeq" id="WP_114695379.1">
    <property type="nucleotide sequence ID" value="NZ_QQOH01000002.1"/>
</dbReference>
<dbReference type="AlphaFoldDB" id="A0A369WQA9"/>
<feature type="transmembrane region" description="Helical" evidence="6">
    <location>
        <begin position="244"/>
        <end position="263"/>
    </location>
</feature>
<dbReference type="GO" id="GO:0055085">
    <property type="term" value="P:transmembrane transport"/>
    <property type="evidence" value="ECO:0007669"/>
    <property type="project" value="TreeGrafter"/>
</dbReference>
<organism evidence="7 8">
    <name type="scientific">Motiliproteus coralliicola</name>
    <dbReference type="NCBI Taxonomy" id="2283196"/>
    <lineage>
        <taxon>Bacteria</taxon>
        <taxon>Pseudomonadati</taxon>
        <taxon>Pseudomonadota</taxon>
        <taxon>Gammaproteobacteria</taxon>
        <taxon>Oceanospirillales</taxon>
        <taxon>Oceanospirillaceae</taxon>
        <taxon>Motiliproteus</taxon>
    </lineage>
</organism>
<protein>
    <submittedName>
        <fullName evidence="7">AI-2E family transporter</fullName>
    </submittedName>
</protein>
<gene>
    <name evidence="7" type="ORF">DV711_09215</name>
</gene>
<evidence type="ECO:0000256" key="5">
    <source>
        <dbReference type="ARBA" id="ARBA00023136"/>
    </source>
</evidence>
<feature type="transmembrane region" description="Helical" evidence="6">
    <location>
        <begin position="270"/>
        <end position="294"/>
    </location>
</feature>
<feature type="transmembrane region" description="Helical" evidence="6">
    <location>
        <begin position="149"/>
        <end position="169"/>
    </location>
</feature>
<comment type="caution">
    <text evidence="7">The sequence shown here is derived from an EMBL/GenBank/DDBJ whole genome shotgun (WGS) entry which is preliminary data.</text>
</comment>
<dbReference type="PANTHER" id="PTHR21716:SF64">
    <property type="entry name" value="AI-2 TRANSPORT PROTEIN TQSA"/>
    <property type="match status" value="1"/>
</dbReference>
<dbReference type="Pfam" id="PF01594">
    <property type="entry name" value="AI-2E_transport"/>
    <property type="match status" value="1"/>
</dbReference>
<evidence type="ECO:0000313" key="7">
    <source>
        <dbReference type="EMBL" id="RDE22746.1"/>
    </source>
</evidence>